<protein>
    <submittedName>
        <fullName evidence="2">Uncharacterized protein</fullName>
    </submittedName>
</protein>
<dbReference type="RefSeq" id="WP_225421733.1">
    <property type="nucleotide sequence ID" value="NZ_AP012544.1"/>
</dbReference>
<organism evidence="2 3">
    <name type="scientific">Lacticaseibacillus casei DSM 20011 = JCM 1134 = ATCC 393</name>
    <dbReference type="NCBI Taxonomy" id="1423732"/>
    <lineage>
        <taxon>Bacteria</taxon>
        <taxon>Bacillati</taxon>
        <taxon>Bacillota</taxon>
        <taxon>Bacilli</taxon>
        <taxon>Lactobacillales</taxon>
        <taxon>Lactobacillaceae</taxon>
        <taxon>Lacticaseibacillus</taxon>
    </lineage>
</organism>
<dbReference type="GeneID" id="71765589"/>
<sequence length="158" mass="17791">MTTIATQYEVAIKDMLFWFIILLAINFISEALSLAVFRSITAASYGPQRFIFAIATTSISMMLEVLMIFGLKLVFFRSQMYLESLKLPVLLALTSIPLVSIGVLFSFLMANINTSVHSPYFVLMIAVGVLYMNLCGLYLYGSLTKHLRQINQITLQNK</sequence>
<accession>A0AAD1AST0</accession>
<feature type="transmembrane region" description="Helical" evidence="1">
    <location>
        <begin position="120"/>
        <end position="140"/>
    </location>
</feature>
<keyword evidence="1" id="KW-0812">Transmembrane</keyword>
<reference evidence="2 3" key="1">
    <citation type="journal article" date="2013" name="PLoS ONE">
        <title>Genomic Adaptation of the Lactobacillus casei Group.</title>
        <authorList>
            <person name="Toh H."/>
            <person name="Oshima K."/>
            <person name="Nakano A."/>
            <person name="Takahata M."/>
            <person name="Murakami M."/>
            <person name="Takaki T."/>
            <person name="Nishiyama H."/>
            <person name="Igimi S."/>
            <person name="Hattori M."/>
            <person name="Morita H."/>
        </authorList>
    </citation>
    <scope>NUCLEOTIDE SEQUENCE [LARGE SCALE GENOMIC DNA]</scope>
    <source>
        <strain evidence="2 3">ATCC 393</strain>
    </source>
</reference>
<dbReference type="EMBL" id="AP012544">
    <property type="protein sequence ID" value="BAN75851.1"/>
    <property type="molecule type" value="Genomic_DNA"/>
</dbReference>
<feature type="transmembrane region" description="Helical" evidence="1">
    <location>
        <begin position="50"/>
        <end position="75"/>
    </location>
</feature>
<proteinExistence type="predicted"/>
<feature type="transmembrane region" description="Helical" evidence="1">
    <location>
        <begin position="87"/>
        <end position="108"/>
    </location>
</feature>
<evidence type="ECO:0000313" key="3">
    <source>
        <dbReference type="Proteomes" id="UP000015560"/>
    </source>
</evidence>
<keyword evidence="1" id="KW-1133">Transmembrane helix</keyword>
<name>A0AAD1AST0_LACCA</name>
<dbReference type="Proteomes" id="UP000015560">
    <property type="component" value="Chromosome"/>
</dbReference>
<keyword evidence="1" id="KW-0472">Membrane</keyword>
<evidence type="ECO:0000256" key="1">
    <source>
        <dbReference type="SAM" id="Phobius"/>
    </source>
</evidence>
<feature type="transmembrane region" description="Helical" evidence="1">
    <location>
        <begin position="16"/>
        <end position="38"/>
    </location>
</feature>
<evidence type="ECO:0000313" key="2">
    <source>
        <dbReference type="EMBL" id="BAN75851.1"/>
    </source>
</evidence>
<dbReference type="AlphaFoldDB" id="A0AAD1AST0"/>
<gene>
    <name evidence="2" type="ORF">LBCZ_2683</name>
</gene>